<organism evidence="1 2">
    <name type="scientific">Collybiopsis luxurians FD-317 M1</name>
    <dbReference type="NCBI Taxonomy" id="944289"/>
    <lineage>
        <taxon>Eukaryota</taxon>
        <taxon>Fungi</taxon>
        <taxon>Dikarya</taxon>
        <taxon>Basidiomycota</taxon>
        <taxon>Agaricomycotina</taxon>
        <taxon>Agaricomycetes</taxon>
        <taxon>Agaricomycetidae</taxon>
        <taxon>Agaricales</taxon>
        <taxon>Marasmiineae</taxon>
        <taxon>Omphalotaceae</taxon>
        <taxon>Collybiopsis</taxon>
        <taxon>Collybiopsis luxurians</taxon>
    </lineage>
</organism>
<gene>
    <name evidence="1" type="ORF">GYMLUDRAFT_248311</name>
</gene>
<dbReference type="HOGENOM" id="CLU_1496376_0_0_1"/>
<dbReference type="Proteomes" id="UP000053593">
    <property type="component" value="Unassembled WGS sequence"/>
</dbReference>
<proteinExistence type="predicted"/>
<keyword evidence="2" id="KW-1185">Reference proteome</keyword>
<protein>
    <submittedName>
        <fullName evidence="1">Uncharacterized protein</fullName>
    </submittedName>
</protein>
<reference evidence="1 2" key="1">
    <citation type="submission" date="2014-04" db="EMBL/GenBank/DDBJ databases">
        <title>Evolutionary Origins and Diversification of the Mycorrhizal Mutualists.</title>
        <authorList>
            <consortium name="DOE Joint Genome Institute"/>
            <consortium name="Mycorrhizal Genomics Consortium"/>
            <person name="Kohler A."/>
            <person name="Kuo A."/>
            <person name="Nagy L.G."/>
            <person name="Floudas D."/>
            <person name="Copeland A."/>
            <person name="Barry K.W."/>
            <person name="Cichocki N."/>
            <person name="Veneault-Fourrey C."/>
            <person name="LaButti K."/>
            <person name="Lindquist E.A."/>
            <person name="Lipzen A."/>
            <person name="Lundell T."/>
            <person name="Morin E."/>
            <person name="Murat C."/>
            <person name="Riley R."/>
            <person name="Ohm R."/>
            <person name="Sun H."/>
            <person name="Tunlid A."/>
            <person name="Henrissat B."/>
            <person name="Grigoriev I.V."/>
            <person name="Hibbett D.S."/>
            <person name="Martin F."/>
        </authorList>
    </citation>
    <scope>NUCLEOTIDE SEQUENCE [LARGE SCALE GENOMIC DNA]</scope>
    <source>
        <strain evidence="1 2">FD-317 M1</strain>
    </source>
</reference>
<accession>A0A0D0AYV5</accession>
<sequence>MATTLGSMISGDPFVTCQLGAMIALESEEVLGHIPFLSRRDVVLQPWQGFDNSGRKVGQLHGVASEWSRASYRYPEDIINSHLMIVFSYGVSIDNQILRSWILQLPSILRQLEDEEIDFAKFGMWSAAQYDVFLTTDFLNHPLLPPVLQTSSISQIYLFLPPVEKIWDNGQNNSNAAGDH</sequence>
<name>A0A0D0AYV5_9AGAR</name>
<evidence type="ECO:0000313" key="2">
    <source>
        <dbReference type="Proteomes" id="UP000053593"/>
    </source>
</evidence>
<evidence type="ECO:0000313" key="1">
    <source>
        <dbReference type="EMBL" id="KIK55915.1"/>
    </source>
</evidence>
<dbReference type="AlphaFoldDB" id="A0A0D0AYV5"/>
<dbReference type="EMBL" id="KN834802">
    <property type="protein sequence ID" value="KIK55915.1"/>
    <property type="molecule type" value="Genomic_DNA"/>
</dbReference>